<protein>
    <submittedName>
        <fullName evidence="9">Endothelin 2</fullName>
    </submittedName>
</protein>
<comment type="subcellular location">
    <subcellularLocation>
        <location evidence="1">Secreted</location>
    </subcellularLocation>
</comment>
<evidence type="ECO:0000256" key="5">
    <source>
        <dbReference type="ARBA" id="ARBA00023322"/>
    </source>
</evidence>
<keyword evidence="4" id="KW-0838">Vasoactive</keyword>
<dbReference type="eggNOG" id="ENOG502S5KM">
    <property type="taxonomic scope" value="Eukaryota"/>
</dbReference>
<sequence length="189" mass="21192">MTLSTARAQPVMTLSLHGLLALAVTLCVSLQEGLGLPTSRLPELSPQVPPQRHRVKRCSCSNWMDKECIYFCHLDIIWVNTPSKLTPYGLGSPPLRRRRSLERCQCVDAKDPKCAGFCKASSNNISGQFLSTSAHSLDNDDAYKKSLRLLRVFRDVIKANAKAAERGVSPRKKPSKPLRSHRAHKMHYR</sequence>
<reference evidence="10" key="1">
    <citation type="submission" date="2011-12" db="EMBL/GenBank/DDBJ databases">
        <title>The Draft Genome of Lepisosteus oculatus.</title>
        <authorList>
            <consortium name="The Broad Institute Genome Assembly &amp; Analysis Group"/>
            <consortium name="Computational R&amp;D Group"/>
            <consortium name="and Sequencing Platform"/>
            <person name="Di Palma F."/>
            <person name="Alfoldi J."/>
            <person name="Johnson J."/>
            <person name="Berlin A."/>
            <person name="Gnerre S."/>
            <person name="Jaffe D."/>
            <person name="MacCallum I."/>
            <person name="Young S."/>
            <person name="Walker B.J."/>
            <person name="Lander E.S."/>
            <person name="Lindblad-Toh K."/>
        </authorList>
    </citation>
    <scope>NUCLEOTIDE SEQUENCE [LARGE SCALE GENOMIC DNA]</scope>
</reference>
<feature type="chain" id="PRO_5004865753" evidence="7">
    <location>
        <begin position="36"/>
        <end position="189"/>
    </location>
</feature>
<dbReference type="InterPro" id="IPR020475">
    <property type="entry name" value="Endothelin"/>
</dbReference>
<dbReference type="InterPro" id="IPR019764">
    <property type="entry name" value="Endothelin_toxin_CS"/>
</dbReference>
<evidence type="ECO:0000256" key="2">
    <source>
        <dbReference type="ARBA" id="ARBA00010959"/>
    </source>
</evidence>
<dbReference type="HOGENOM" id="CLU_090013_2_0_1"/>
<dbReference type="KEGG" id="loc:102696902"/>
<organism evidence="9 10">
    <name type="scientific">Lepisosteus oculatus</name>
    <name type="common">Spotted gar</name>
    <dbReference type="NCBI Taxonomy" id="7918"/>
    <lineage>
        <taxon>Eukaryota</taxon>
        <taxon>Metazoa</taxon>
        <taxon>Chordata</taxon>
        <taxon>Craniata</taxon>
        <taxon>Vertebrata</taxon>
        <taxon>Euteleostomi</taxon>
        <taxon>Actinopterygii</taxon>
        <taxon>Neopterygii</taxon>
        <taxon>Holostei</taxon>
        <taxon>Semionotiformes</taxon>
        <taxon>Lepisosteidae</taxon>
        <taxon>Lepisosteus</taxon>
    </lineage>
</organism>
<dbReference type="EMBL" id="AHAT01009529">
    <property type="status" value="NOT_ANNOTATED_CDS"/>
    <property type="molecule type" value="Genomic_DNA"/>
</dbReference>
<evidence type="ECO:0000313" key="10">
    <source>
        <dbReference type="Proteomes" id="UP000018468"/>
    </source>
</evidence>
<evidence type="ECO:0000256" key="3">
    <source>
        <dbReference type="ARBA" id="ARBA00022525"/>
    </source>
</evidence>
<dbReference type="GeneTree" id="ENSGT00950000183053"/>
<dbReference type="PRINTS" id="PR00365">
    <property type="entry name" value="ENDOTHELIN"/>
</dbReference>
<dbReference type="Proteomes" id="UP000018468">
    <property type="component" value="Linkage group LG6"/>
</dbReference>
<dbReference type="OMA" id="DRECIYF"/>
<evidence type="ECO:0000256" key="6">
    <source>
        <dbReference type="SAM" id="MobiDB-lite"/>
    </source>
</evidence>
<dbReference type="GO" id="GO:0031708">
    <property type="term" value="F:endothelin B receptor binding"/>
    <property type="evidence" value="ECO:0000318"/>
    <property type="project" value="GO_Central"/>
</dbReference>
<dbReference type="STRING" id="7918.ENSLOCP00000004319"/>
<dbReference type="PROSITE" id="PS00270">
    <property type="entry name" value="ENDOTHELIN"/>
    <property type="match status" value="2"/>
</dbReference>
<keyword evidence="10" id="KW-1185">Reference proteome</keyword>
<dbReference type="GO" id="GO:0006874">
    <property type="term" value="P:intracellular calcium ion homeostasis"/>
    <property type="evidence" value="ECO:0000318"/>
    <property type="project" value="GO_Central"/>
</dbReference>
<evidence type="ECO:0000256" key="7">
    <source>
        <dbReference type="SAM" id="SignalP"/>
    </source>
</evidence>
<feature type="signal peptide" evidence="7">
    <location>
        <begin position="1"/>
        <end position="35"/>
    </location>
</feature>
<evidence type="ECO:0000259" key="8">
    <source>
        <dbReference type="SMART" id="SM00272"/>
    </source>
</evidence>
<dbReference type="InterPro" id="IPR001928">
    <property type="entry name" value="Endothln-like_toxin"/>
</dbReference>
<evidence type="ECO:0000256" key="4">
    <source>
        <dbReference type="ARBA" id="ARBA00022858"/>
    </source>
</evidence>
<keyword evidence="7" id="KW-0732">Signal</keyword>
<proteinExistence type="inferred from homology"/>
<dbReference type="GO" id="GO:0045987">
    <property type="term" value="P:positive regulation of smooth muscle contraction"/>
    <property type="evidence" value="ECO:0000318"/>
    <property type="project" value="GO_Central"/>
</dbReference>
<feature type="domain" description="Endothelin-like toxin" evidence="8">
    <location>
        <begin position="103"/>
        <end position="124"/>
    </location>
</feature>
<dbReference type="GO" id="GO:0003100">
    <property type="term" value="P:regulation of systemic arterial blood pressure by endothelin"/>
    <property type="evidence" value="ECO:0000318"/>
    <property type="project" value="GO_Central"/>
</dbReference>
<evidence type="ECO:0000313" key="9">
    <source>
        <dbReference type="Ensembl" id="ENSLOCP00000004319.1"/>
    </source>
</evidence>
<dbReference type="Ensembl" id="ENSLOCT00000004327.1">
    <property type="protein sequence ID" value="ENSLOCP00000004319.1"/>
    <property type="gene ID" value="ENSLOCG00000003640.1"/>
</dbReference>
<feature type="region of interest" description="Disordered" evidence="6">
    <location>
        <begin position="163"/>
        <end position="189"/>
    </location>
</feature>
<dbReference type="RefSeq" id="XP_015203916.1">
    <property type="nucleotide sequence ID" value="XM_015348430.2"/>
</dbReference>
<evidence type="ECO:0000256" key="1">
    <source>
        <dbReference type="ARBA" id="ARBA00004613"/>
    </source>
</evidence>
<keyword evidence="5" id="KW-0839">Vasoconstrictor</keyword>
<keyword evidence="3" id="KW-0964">Secreted</keyword>
<dbReference type="GO" id="GO:0005179">
    <property type="term" value="F:hormone activity"/>
    <property type="evidence" value="ECO:0000318"/>
    <property type="project" value="GO_Central"/>
</dbReference>
<dbReference type="InParanoid" id="W5M7G1"/>
<dbReference type="AlphaFoldDB" id="W5M7G1"/>
<comment type="similarity">
    <text evidence="2">Belongs to the endothelin/sarafotoxin family.</text>
</comment>
<feature type="compositionally biased region" description="Basic residues" evidence="6">
    <location>
        <begin position="169"/>
        <end position="189"/>
    </location>
</feature>
<dbReference type="FunCoup" id="W5M7G1">
    <property type="interactions" value="66"/>
</dbReference>
<name>W5M7G1_LEPOC</name>
<accession>W5M7G1</accession>
<reference evidence="9" key="3">
    <citation type="submission" date="2025-09" db="UniProtKB">
        <authorList>
            <consortium name="Ensembl"/>
        </authorList>
    </citation>
    <scope>IDENTIFICATION</scope>
</reference>
<dbReference type="PANTHER" id="PTHR13874">
    <property type="entry name" value="ENDOTHELIN"/>
    <property type="match status" value="1"/>
</dbReference>
<reference evidence="9" key="2">
    <citation type="submission" date="2025-08" db="UniProtKB">
        <authorList>
            <consortium name="Ensembl"/>
        </authorList>
    </citation>
    <scope>IDENTIFICATION</scope>
</reference>
<dbReference type="PANTHER" id="PTHR13874:SF9">
    <property type="entry name" value="ENDOTHELIN-2"/>
    <property type="match status" value="1"/>
</dbReference>
<dbReference type="GO" id="GO:0019229">
    <property type="term" value="P:regulation of vasoconstriction"/>
    <property type="evidence" value="ECO:0007669"/>
    <property type="project" value="InterPro"/>
</dbReference>
<dbReference type="Bgee" id="ENSLOCG00000003640">
    <property type="expression patterns" value="Expressed in pharyngeal gill and 7 other cell types or tissues"/>
</dbReference>
<dbReference type="GO" id="GO:0005615">
    <property type="term" value="C:extracellular space"/>
    <property type="evidence" value="ECO:0000318"/>
    <property type="project" value="GO_Central"/>
</dbReference>
<dbReference type="GO" id="GO:0014826">
    <property type="term" value="P:vein smooth muscle contraction"/>
    <property type="evidence" value="ECO:0000318"/>
    <property type="project" value="GO_Central"/>
</dbReference>
<dbReference type="GeneID" id="102696902"/>
<dbReference type="OrthoDB" id="8873756at2759"/>
<feature type="domain" description="Endothelin-like toxin" evidence="8">
    <location>
        <begin position="57"/>
        <end position="78"/>
    </location>
</feature>
<dbReference type="SMART" id="SM00272">
    <property type="entry name" value="END"/>
    <property type="match status" value="2"/>
</dbReference>
<dbReference type="Pfam" id="PF00322">
    <property type="entry name" value="Endothelin"/>
    <property type="match status" value="1"/>
</dbReference>